<dbReference type="EMBL" id="JAPFFI010000022">
    <property type="protein sequence ID" value="KAJ6328812.1"/>
    <property type="molecule type" value="Genomic_DNA"/>
</dbReference>
<dbReference type="PANTHER" id="PTHR46284:SF9">
    <property type="entry name" value="OS02G0109800 PROTEIN"/>
    <property type="match status" value="1"/>
</dbReference>
<name>A0ABQ9A8I7_9ROSI</name>
<evidence type="ECO:0008006" key="3">
    <source>
        <dbReference type="Google" id="ProtNLM"/>
    </source>
</evidence>
<organism evidence="1 2">
    <name type="scientific">Salix suchowensis</name>
    <dbReference type="NCBI Taxonomy" id="1278906"/>
    <lineage>
        <taxon>Eukaryota</taxon>
        <taxon>Viridiplantae</taxon>
        <taxon>Streptophyta</taxon>
        <taxon>Embryophyta</taxon>
        <taxon>Tracheophyta</taxon>
        <taxon>Spermatophyta</taxon>
        <taxon>Magnoliopsida</taxon>
        <taxon>eudicotyledons</taxon>
        <taxon>Gunneridae</taxon>
        <taxon>Pentapetalae</taxon>
        <taxon>rosids</taxon>
        <taxon>fabids</taxon>
        <taxon>Malpighiales</taxon>
        <taxon>Salicaceae</taxon>
        <taxon>Saliceae</taxon>
        <taxon>Salix</taxon>
    </lineage>
</organism>
<dbReference type="SUPFAM" id="SSF48452">
    <property type="entry name" value="TPR-like"/>
    <property type="match status" value="1"/>
</dbReference>
<comment type="caution">
    <text evidence="1">The sequence shown here is derived from an EMBL/GenBank/DDBJ whole genome shotgun (WGS) entry which is preliminary data.</text>
</comment>
<dbReference type="InterPro" id="IPR011990">
    <property type="entry name" value="TPR-like_helical_dom_sf"/>
</dbReference>
<evidence type="ECO:0000313" key="1">
    <source>
        <dbReference type="EMBL" id="KAJ6328812.1"/>
    </source>
</evidence>
<dbReference type="SMART" id="SM00028">
    <property type="entry name" value="TPR"/>
    <property type="match status" value="5"/>
</dbReference>
<keyword evidence="2" id="KW-1185">Reference proteome</keyword>
<protein>
    <recommendedName>
        <fullName evidence="3">MalT-like TPR region domain-containing protein</fullName>
    </recommendedName>
</protein>
<dbReference type="InterPro" id="IPR019734">
    <property type="entry name" value="TPR_rpt"/>
</dbReference>
<dbReference type="Pfam" id="PF13424">
    <property type="entry name" value="TPR_12"/>
    <property type="match status" value="2"/>
</dbReference>
<accession>A0ABQ9A8I7</accession>
<proteinExistence type="predicted"/>
<dbReference type="Gene3D" id="1.25.40.10">
    <property type="entry name" value="Tetratricopeptide repeat domain"/>
    <property type="match status" value="2"/>
</dbReference>
<evidence type="ECO:0000313" key="2">
    <source>
        <dbReference type="Proteomes" id="UP001141253"/>
    </source>
</evidence>
<sequence length="259" mass="29086">MMGRVDRSISSYESGLKIQIETLGDFDLRVTETCRYLAEAYVQAMQFDDAEKLCQRSLEIHREYDSPTSLEEAGDRRLMALIYEAKGDYESALEHLVLASMVMIAAGQENEVAAIDVSIGNVYAALCRFDEAIFSYQKALTVFKSIRGDGHSTIASVYIRLADVYWQRSMVAGIEAHMGVMFYKVGRYGEARSSFKDAVAKLRASGETRSVFFGIVLNQMGLASAQLYRIDEAVELFQEAREILEQECGPMPLGYHWSV</sequence>
<gene>
    <name evidence="1" type="ORF">OIU77_010488</name>
</gene>
<dbReference type="Pfam" id="PF13374">
    <property type="entry name" value="TPR_10"/>
    <property type="match status" value="1"/>
</dbReference>
<reference evidence="1" key="1">
    <citation type="submission" date="2022-10" db="EMBL/GenBank/DDBJ databases">
        <authorList>
            <person name="Hyden B.L."/>
            <person name="Feng K."/>
            <person name="Yates T."/>
            <person name="Jawdy S."/>
            <person name="Smart L.B."/>
            <person name="Muchero W."/>
        </authorList>
    </citation>
    <scope>NUCLEOTIDE SEQUENCE</scope>
    <source>
        <tissue evidence="1">Shoot tip</tissue>
    </source>
</reference>
<reference evidence="1" key="2">
    <citation type="journal article" date="2023" name="Int. J. Mol. Sci.">
        <title>De Novo Assembly and Annotation of 11 Diverse Shrub Willow (Salix) Genomes Reveals Novel Gene Organization in Sex-Linked Regions.</title>
        <authorList>
            <person name="Hyden B."/>
            <person name="Feng K."/>
            <person name="Yates T.B."/>
            <person name="Jawdy S."/>
            <person name="Cereghino C."/>
            <person name="Smart L.B."/>
            <person name="Muchero W."/>
        </authorList>
    </citation>
    <scope>NUCLEOTIDE SEQUENCE</scope>
    <source>
        <tissue evidence="1">Shoot tip</tissue>
    </source>
</reference>
<dbReference type="Proteomes" id="UP001141253">
    <property type="component" value="Chromosome 14"/>
</dbReference>
<dbReference type="PANTHER" id="PTHR46284">
    <property type="entry name" value="PROTEIN KINESIN LIGHT CHAIN-RELATED 3"/>
    <property type="match status" value="1"/>
</dbReference>